<protein>
    <recommendedName>
        <fullName evidence="2">Hypervirulence associated protein TUDOR domain-containing protein</fullName>
    </recommendedName>
</protein>
<name>X1AB48_9ZZZZ</name>
<sequence length="71" mass="8177">MEEEELKVDDIVWVNERSPAGEILKHEWKGKITWISKDGTVANVQDLDSDGGLFWRDTRKLEKSNGEESCQ</sequence>
<accession>X1AB48</accession>
<proteinExistence type="predicted"/>
<reference evidence="1" key="1">
    <citation type="journal article" date="2014" name="Front. Microbiol.">
        <title>High frequency of phylogenetically diverse reductive dehalogenase-homologous genes in deep subseafloor sedimentary metagenomes.</title>
        <authorList>
            <person name="Kawai M."/>
            <person name="Futagami T."/>
            <person name="Toyoda A."/>
            <person name="Takaki Y."/>
            <person name="Nishi S."/>
            <person name="Hori S."/>
            <person name="Arai W."/>
            <person name="Tsubouchi T."/>
            <person name="Morono Y."/>
            <person name="Uchiyama I."/>
            <person name="Ito T."/>
            <person name="Fujiyama A."/>
            <person name="Inagaki F."/>
            <person name="Takami H."/>
        </authorList>
    </citation>
    <scope>NUCLEOTIDE SEQUENCE</scope>
    <source>
        <strain evidence="1">Expedition CK06-06</strain>
    </source>
</reference>
<dbReference type="EMBL" id="BART01009634">
    <property type="protein sequence ID" value="GAG79009.1"/>
    <property type="molecule type" value="Genomic_DNA"/>
</dbReference>
<evidence type="ECO:0008006" key="2">
    <source>
        <dbReference type="Google" id="ProtNLM"/>
    </source>
</evidence>
<gene>
    <name evidence="1" type="ORF">S01H4_21301</name>
</gene>
<dbReference type="AlphaFoldDB" id="X1AB48"/>
<evidence type="ECO:0000313" key="1">
    <source>
        <dbReference type="EMBL" id="GAG79009.1"/>
    </source>
</evidence>
<comment type="caution">
    <text evidence="1">The sequence shown here is derived from an EMBL/GenBank/DDBJ whole genome shotgun (WGS) entry which is preliminary data.</text>
</comment>
<organism evidence="1">
    <name type="scientific">marine sediment metagenome</name>
    <dbReference type="NCBI Taxonomy" id="412755"/>
    <lineage>
        <taxon>unclassified sequences</taxon>
        <taxon>metagenomes</taxon>
        <taxon>ecological metagenomes</taxon>
    </lineage>
</organism>